<dbReference type="GeneID" id="25286817"/>
<dbReference type="STRING" id="1182545.A0A072NWY0"/>
<sequence length="947" mass="104692">MAVTKWMTLIRQCLLNRRSVKEFAQILQRHQGDINGTQVVTALVNCRESFCAKGDPLISLYLEHVGTTGLAKISESLVALIHQWNQSKNPKTTDMLDCCTQTLQDMTMIIVSPKFKMDMSEAQICLNLSSKWLIALSQHLSSSVEETPTQELNYVLEALAFLLASLAATEAGLAALSQHELPKDATSNVQSSVQRAIGQCLTLYPNMSPQLVERLNAVVKHINMIGDGSIQPDESMQASEMQALQFQVSIPQSQIVASRAATICYLDTLLSTGATIDDSVMLNFLSSRHQSEHQSMFIDLFIAAFDSLRVHVSSKDSSMRVEQCQIFIQSKLPVLLSMISASSFNSFNTDEAITDAWHQVSPFLISQDVLTIGYKCLHTCSLHHLLSPQIIHQLIGSEDVTASFSKGLYSKDDLVTQVISNHSRGPKLIEELVRSDGSAGSLSQAIVEVIQHYCQSKETQYLKDLANAILRKPSAINCISLFIRPAYWLGPLCTLIDDWRWDEIHGEAQPIYDEFGAVFLLILVSRARLGLRKSDIGIRRKDGFLADYLERENSEYTLSELSKDRESKLSEWVNALYLADGLSDELFANCSPHDYYLLIPTLLRQSVTAHQYGKLSSESLNAGLDYLLESFLLPSLISALNWVGRYLNNNLALAGVVLKVLTKSPSSADSQDIHRTILATAAPTLRRRLEAAQSQDPNIQSAISIFSAYQEFSFVPERESLDGTIDILGSLQSSITCLLTPVTSLDLENQSLSRYSPSLMRLALRCHGADATLRSLIEVLLQLSNSHNFLFALDLISTIICIAEPKLRDVLRIRYNMLSTVLRKGDALSAEAVVRLYRQVETYTTILTAQDMNLDQFAFAHQLSNIDTANANLDAVVSGQGDGLDLQAEQGHEADGIDQVLGEAAALGNLDDGMGGNDVDLSFDALYGPQSTDMNLEDLNDLDLDMF</sequence>
<evidence type="ECO:0000256" key="7">
    <source>
        <dbReference type="ARBA" id="ARBA00023242"/>
    </source>
</evidence>
<dbReference type="VEuPathDB" id="FungiDB:A1O9_11922"/>
<dbReference type="EMBL" id="AMGV01000020">
    <property type="protein sequence ID" value="KEF51932.1"/>
    <property type="molecule type" value="Genomic_DNA"/>
</dbReference>
<evidence type="ECO:0000256" key="2">
    <source>
        <dbReference type="ARBA" id="ARBA00008782"/>
    </source>
</evidence>
<evidence type="ECO:0000313" key="10">
    <source>
        <dbReference type="EMBL" id="KEF51932.1"/>
    </source>
</evidence>
<name>A0A072NWY0_9EURO</name>
<evidence type="ECO:0000256" key="6">
    <source>
        <dbReference type="ARBA" id="ARBA00023163"/>
    </source>
</evidence>
<evidence type="ECO:0000256" key="3">
    <source>
        <dbReference type="ARBA" id="ARBA00020628"/>
    </source>
</evidence>
<dbReference type="Pfam" id="PF08689">
    <property type="entry name" value="Med5"/>
    <property type="match status" value="1"/>
</dbReference>
<dbReference type="GO" id="GO:0016592">
    <property type="term" value="C:mediator complex"/>
    <property type="evidence" value="ECO:0007669"/>
    <property type="project" value="InterPro"/>
</dbReference>
<proteinExistence type="inferred from homology"/>
<dbReference type="PANTHER" id="PTHR35784">
    <property type="entry name" value="MEDIATOR OF RNA POLYMERASE II TRANSCRIPTION SUBUNIT 5"/>
    <property type="match status" value="1"/>
</dbReference>
<gene>
    <name evidence="9" type="primary">MED5</name>
    <name evidence="10" type="ORF">A1O9_11922</name>
</gene>
<keyword evidence="4 9" id="KW-0805">Transcription regulation</keyword>
<dbReference type="GO" id="GO:0006357">
    <property type="term" value="P:regulation of transcription by RNA polymerase II"/>
    <property type="evidence" value="ECO:0007669"/>
    <property type="project" value="InterPro"/>
</dbReference>
<keyword evidence="7 9" id="KW-0539">Nucleus</keyword>
<dbReference type="Proteomes" id="UP000027920">
    <property type="component" value="Unassembled WGS sequence"/>
</dbReference>
<evidence type="ECO:0000256" key="5">
    <source>
        <dbReference type="ARBA" id="ARBA00023159"/>
    </source>
</evidence>
<dbReference type="InterPro" id="IPR014801">
    <property type="entry name" value="Mediator_Med5_fun"/>
</dbReference>
<accession>A0A072NWY0</accession>
<dbReference type="GO" id="GO:0003712">
    <property type="term" value="F:transcription coregulator activity"/>
    <property type="evidence" value="ECO:0007669"/>
    <property type="project" value="InterPro"/>
</dbReference>
<dbReference type="RefSeq" id="XP_013254522.1">
    <property type="nucleotide sequence ID" value="XM_013399068.1"/>
</dbReference>
<dbReference type="OrthoDB" id="5322661at2759"/>
<dbReference type="PANTHER" id="PTHR35784:SF1">
    <property type="entry name" value="MEDIATOR OF RNA POLYMERASE II TRANSCRIPTION SUBUNIT 5"/>
    <property type="match status" value="1"/>
</dbReference>
<dbReference type="HOGENOM" id="CLU_004096_0_0_1"/>
<evidence type="ECO:0000256" key="4">
    <source>
        <dbReference type="ARBA" id="ARBA00023015"/>
    </source>
</evidence>
<comment type="subunit">
    <text evidence="9">Component of the Mediator complex.</text>
</comment>
<dbReference type="AlphaFoldDB" id="A0A072NWY0"/>
<comment type="similarity">
    <text evidence="2 9">Belongs to the Mediator complex subunit 5 family.</text>
</comment>
<keyword evidence="6 9" id="KW-0804">Transcription</keyword>
<protein>
    <recommendedName>
        <fullName evidence="3 9">Mediator of RNA polymerase II transcription subunit 5</fullName>
    </recommendedName>
    <alternativeName>
        <fullName evidence="8 9">Mediator complex subunit 5</fullName>
    </alternativeName>
</protein>
<reference evidence="10 11" key="1">
    <citation type="submission" date="2013-03" db="EMBL/GenBank/DDBJ databases">
        <title>The Genome Sequence of Exophiala aquamarina CBS 119918.</title>
        <authorList>
            <consortium name="The Broad Institute Genomics Platform"/>
            <person name="Cuomo C."/>
            <person name="de Hoog S."/>
            <person name="Gorbushina A."/>
            <person name="Walker B."/>
            <person name="Young S.K."/>
            <person name="Zeng Q."/>
            <person name="Gargeya S."/>
            <person name="Fitzgerald M."/>
            <person name="Haas B."/>
            <person name="Abouelleil A."/>
            <person name="Allen A.W."/>
            <person name="Alvarado L."/>
            <person name="Arachchi H.M."/>
            <person name="Berlin A.M."/>
            <person name="Chapman S.B."/>
            <person name="Gainer-Dewar J."/>
            <person name="Goldberg J."/>
            <person name="Griggs A."/>
            <person name="Gujja S."/>
            <person name="Hansen M."/>
            <person name="Howarth C."/>
            <person name="Imamovic A."/>
            <person name="Ireland A."/>
            <person name="Larimer J."/>
            <person name="McCowan C."/>
            <person name="Murphy C."/>
            <person name="Pearson M."/>
            <person name="Poon T.W."/>
            <person name="Priest M."/>
            <person name="Roberts A."/>
            <person name="Saif S."/>
            <person name="Shea T."/>
            <person name="Sisk P."/>
            <person name="Sykes S."/>
            <person name="Wortman J."/>
            <person name="Nusbaum C."/>
            <person name="Birren B."/>
        </authorList>
    </citation>
    <scope>NUCLEOTIDE SEQUENCE [LARGE SCALE GENOMIC DNA]</scope>
    <source>
        <strain evidence="10 11">CBS 119918</strain>
    </source>
</reference>
<keyword evidence="5 9" id="KW-0010">Activator</keyword>
<evidence type="ECO:0000256" key="1">
    <source>
        <dbReference type="ARBA" id="ARBA00004123"/>
    </source>
</evidence>
<comment type="subcellular location">
    <subcellularLocation>
        <location evidence="1 9">Nucleus</location>
    </subcellularLocation>
</comment>
<evidence type="ECO:0000313" key="11">
    <source>
        <dbReference type="Proteomes" id="UP000027920"/>
    </source>
</evidence>
<keyword evidence="11" id="KW-1185">Reference proteome</keyword>
<evidence type="ECO:0000256" key="9">
    <source>
        <dbReference type="RuleBase" id="RU364142"/>
    </source>
</evidence>
<comment type="function">
    <text evidence="9">Component of the Mediator complex, a coactivator involved in the regulated transcription of nearly all RNA polymerase II-dependent genes. Mediator functions as a bridge to convey information from gene-specific regulatory proteins to the basal RNA polymerase II transcription machinery. Mediator is recruited to promoters by direct interactions with regulatory proteins and serves as a scaffold for the assembly of a functional preinitiation complex with RNA polymerase II and the general transcription factors.</text>
</comment>
<comment type="caution">
    <text evidence="10">The sequence shown here is derived from an EMBL/GenBank/DDBJ whole genome shotgun (WGS) entry which is preliminary data.</text>
</comment>
<organism evidence="10 11">
    <name type="scientific">Exophiala aquamarina CBS 119918</name>
    <dbReference type="NCBI Taxonomy" id="1182545"/>
    <lineage>
        <taxon>Eukaryota</taxon>
        <taxon>Fungi</taxon>
        <taxon>Dikarya</taxon>
        <taxon>Ascomycota</taxon>
        <taxon>Pezizomycotina</taxon>
        <taxon>Eurotiomycetes</taxon>
        <taxon>Chaetothyriomycetidae</taxon>
        <taxon>Chaetothyriales</taxon>
        <taxon>Herpotrichiellaceae</taxon>
        <taxon>Exophiala</taxon>
    </lineage>
</organism>
<evidence type="ECO:0000256" key="8">
    <source>
        <dbReference type="ARBA" id="ARBA00031256"/>
    </source>
</evidence>